<dbReference type="RefSeq" id="WP_052471940.1">
    <property type="nucleotide sequence ID" value="NZ_CP007151.1"/>
</dbReference>
<dbReference type="Proteomes" id="UP000061489">
    <property type="component" value="Chromosome"/>
</dbReference>
<dbReference type="HOGENOM" id="CLU_097447_0_0_6"/>
<evidence type="ECO:0000313" key="2">
    <source>
        <dbReference type="EMBL" id="AHI27923.1"/>
    </source>
</evidence>
<dbReference type="Pfam" id="PF08808">
    <property type="entry name" value="RES"/>
    <property type="match status" value="1"/>
</dbReference>
<keyword evidence="3" id="KW-1185">Reference proteome</keyword>
<gene>
    <name evidence="2" type="ORF">AU14_02535</name>
</gene>
<dbReference type="SMART" id="SM00953">
    <property type="entry name" value="RES"/>
    <property type="match status" value="1"/>
</dbReference>
<dbReference type="InterPro" id="IPR014914">
    <property type="entry name" value="RES_dom"/>
</dbReference>
<accession>W5YN87</accession>
<dbReference type="OrthoDB" id="9799238at2"/>
<sequence>MSYEERIYRALEPLQGTAYRVVESQEEIATTRLVDNIPEQARLEELLEATKPARAKSTDKLHYLLATPFRYPPLKHGSRFGRAFEKSLFYGAMTINTALAETAFYRFVFVSHVSAPFPKPLQTLHTVFGARVRSEHGVRLQDSAWQDLHEPLTHPSSYALTQSLGTQMRTCGVHCFQFLSARARQAELYRLPYDAGDGMEGINVALFEPSALKDRKPRESSRLIIVTGPESVSMSLTLADGSRQVSEFALSSFLIDGRLPDPAA</sequence>
<proteinExistence type="predicted"/>
<dbReference type="KEGG" id="msx:AU14_02535"/>
<reference evidence="2 3" key="1">
    <citation type="journal article" date="2014" name="Genome Announc.">
        <title>Draft Genome Sequences of Marinobacter similis A3d10T and Marinobacter salarius R9SW1T.</title>
        <authorList>
            <person name="Ivanova E.P."/>
            <person name="Ng H.J."/>
            <person name="Webb H.K."/>
            <person name="Feng G."/>
            <person name="Oshima K."/>
            <person name="Hattori M."/>
            <person name="Ohkuma M."/>
            <person name="Sergeev A.F."/>
            <person name="Mikhailov V.V."/>
            <person name="Crawford R.J."/>
            <person name="Sawabe T."/>
        </authorList>
    </citation>
    <scope>NUCLEOTIDE SEQUENCE [LARGE SCALE GENOMIC DNA]</scope>
    <source>
        <strain evidence="2 3">A3d10</strain>
    </source>
</reference>
<organism evidence="2 3">
    <name type="scientific">Marinobacter similis</name>
    <dbReference type="NCBI Taxonomy" id="1420916"/>
    <lineage>
        <taxon>Bacteria</taxon>
        <taxon>Pseudomonadati</taxon>
        <taxon>Pseudomonadota</taxon>
        <taxon>Gammaproteobacteria</taxon>
        <taxon>Pseudomonadales</taxon>
        <taxon>Marinobacteraceae</taxon>
        <taxon>Marinobacter</taxon>
    </lineage>
</organism>
<name>W5YN87_9GAMM</name>
<feature type="domain" description="RES" evidence="1">
    <location>
        <begin position="68"/>
        <end position="218"/>
    </location>
</feature>
<evidence type="ECO:0000259" key="1">
    <source>
        <dbReference type="SMART" id="SM00953"/>
    </source>
</evidence>
<dbReference type="EMBL" id="CP007151">
    <property type="protein sequence ID" value="AHI27923.1"/>
    <property type="molecule type" value="Genomic_DNA"/>
</dbReference>
<dbReference type="AlphaFoldDB" id="W5YN87"/>
<protein>
    <recommendedName>
        <fullName evidence="1">RES domain-containing protein</fullName>
    </recommendedName>
</protein>
<evidence type="ECO:0000313" key="3">
    <source>
        <dbReference type="Proteomes" id="UP000061489"/>
    </source>
</evidence>